<protein>
    <submittedName>
        <fullName evidence="1">Uncharacterized protein</fullName>
    </submittedName>
</protein>
<accession>A0ACD3AUM6</accession>
<evidence type="ECO:0000313" key="2">
    <source>
        <dbReference type="Proteomes" id="UP000308600"/>
    </source>
</evidence>
<organism evidence="1 2">
    <name type="scientific">Pluteus cervinus</name>
    <dbReference type="NCBI Taxonomy" id="181527"/>
    <lineage>
        <taxon>Eukaryota</taxon>
        <taxon>Fungi</taxon>
        <taxon>Dikarya</taxon>
        <taxon>Basidiomycota</taxon>
        <taxon>Agaricomycotina</taxon>
        <taxon>Agaricomycetes</taxon>
        <taxon>Agaricomycetidae</taxon>
        <taxon>Agaricales</taxon>
        <taxon>Pluteineae</taxon>
        <taxon>Pluteaceae</taxon>
        <taxon>Pluteus</taxon>
    </lineage>
</organism>
<keyword evidence="2" id="KW-1185">Reference proteome</keyword>
<dbReference type="Proteomes" id="UP000308600">
    <property type="component" value="Unassembled WGS sequence"/>
</dbReference>
<proteinExistence type="predicted"/>
<name>A0ACD3AUM6_9AGAR</name>
<dbReference type="EMBL" id="ML208329">
    <property type="protein sequence ID" value="TFK69550.1"/>
    <property type="molecule type" value="Genomic_DNA"/>
</dbReference>
<reference evidence="1 2" key="1">
    <citation type="journal article" date="2019" name="Nat. Ecol. Evol.">
        <title>Megaphylogeny resolves global patterns of mushroom evolution.</title>
        <authorList>
            <person name="Varga T."/>
            <person name="Krizsan K."/>
            <person name="Foldi C."/>
            <person name="Dima B."/>
            <person name="Sanchez-Garcia M."/>
            <person name="Sanchez-Ramirez S."/>
            <person name="Szollosi G.J."/>
            <person name="Szarkandi J.G."/>
            <person name="Papp V."/>
            <person name="Albert L."/>
            <person name="Andreopoulos W."/>
            <person name="Angelini C."/>
            <person name="Antonin V."/>
            <person name="Barry K.W."/>
            <person name="Bougher N.L."/>
            <person name="Buchanan P."/>
            <person name="Buyck B."/>
            <person name="Bense V."/>
            <person name="Catcheside P."/>
            <person name="Chovatia M."/>
            <person name="Cooper J."/>
            <person name="Damon W."/>
            <person name="Desjardin D."/>
            <person name="Finy P."/>
            <person name="Geml J."/>
            <person name="Haridas S."/>
            <person name="Hughes K."/>
            <person name="Justo A."/>
            <person name="Karasinski D."/>
            <person name="Kautmanova I."/>
            <person name="Kiss B."/>
            <person name="Kocsube S."/>
            <person name="Kotiranta H."/>
            <person name="LaButti K.M."/>
            <person name="Lechner B.E."/>
            <person name="Liimatainen K."/>
            <person name="Lipzen A."/>
            <person name="Lukacs Z."/>
            <person name="Mihaltcheva S."/>
            <person name="Morgado L.N."/>
            <person name="Niskanen T."/>
            <person name="Noordeloos M.E."/>
            <person name="Ohm R.A."/>
            <person name="Ortiz-Santana B."/>
            <person name="Ovrebo C."/>
            <person name="Racz N."/>
            <person name="Riley R."/>
            <person name="Savchenko A."/>
            <person name="Shiryaev A."/>
            <person name="Soop K."/>
            <person name="Spirin V."/>
            <person name="Szebenyi C."/>
            <person name="Tomsovsky M."/>
            <person name="Tulloss R.E."/>
            <person name="Uehling J."/>
            <person name="Grigoriev I.V."/>
            <person name="Vagvolgyi C."/>
            <person name="Papp T."/>
            <person name="Martin F.M."/>
            <person name="Miettinen O."/>
            <person name="Hibbett D.S."/>
            <person name="Nagy L.G."/>
        </authorList>
    </citation>
    <scope>NUCLEOTIDE SEQUENCE [LARGE SCALE GENOMIC DNA]</scope>
    <source>
        <strain evidence="1 2">NL-1719</strain>
    </source>
</reference>
<evidence type="ECO:0000313" key="1">
    <source>
        <dbReference type="EMBL" id="TFK69550.1"/>
    </source>
</evidence>
<sequence>MGQSNSRARNSPSSRSLPPTATPRPPIPVPSESSSSSTLPETSSLPVAEPPKRSRRARVRQSISNFVRPYTPHSFRARVDNTVNTSRQTWRNSKRFSKTPPDFHSTSDSSCTAGPSTHPPSPLVEKDEVDSETDLPPDFAPNQDLVNESTVPMSSSSMDVPSEALSEGSTHVDDGDGGAPDAAQAPADPAVPRIVTPSSASPSDSPLPDSAPSQPPTDPSSSSPAPSPLPPQTQRPFPSPGTLVVVQGVVHTTDVPRPNPPASTLSPQPPAPRPRSSSLPRTSTLGSERSNARNRLSALLRPRPSSVMSPRMSSLEDSTAPTPVSLLSQTEPSSEATDSPSLPAESPLNTPLSSDTSNTRPGAISSSSIEVLGTLLSVAAAATAASLLTGSSEPILSGGLAPPGSSGNGATSPATLSTGTDDVPTSRPTSPTPTAGLGDMAAASRAERLRQAWSSIRERLGLRPTPGPAPPNTTGQPPARDATTDTRELMLAEMARAFNLGLGLNPEGTTQTEGDSQREPSTSTPPPTSPNDRPSPPPLPAEGSFDRFLMDLQADLRVALTQGSRPSSTLASPVEPTNTGLNVPEQSSFENATAVTESSSPEALERNDHVEDEDRITHETSSGLEGETRHDEHEGYNVDDVSNSQHEDAATGAQPSSSNHTEQGDSEDGLSRINWWRLYRFPPVETARVYGSHLGNGPSNPNTRLPDTNSGSSLTTPPSSSPSAPSSSTETSSVPMASTVAPAETPSTSESATPLPQSESQTSTTTESSEAQPQAQQSQQYPSIVYPVIVVGLQSVNLNWRRDNNAPSTNNEAQPNEQQDNEEAIIDDAYEEDDLQGGESPIEDGGSRGRRWGSRAASAFRNLRPGATTRRNATSAPSSPVGTPGSRTFLIYVIGGYYPPDHSIVTGGPNNLDTFEALLELAELLGQVKPPTVTKDEIDKSGLEIIKPVQLQEYEQNGRIASNCTERCLICLDDYDPEDDVRVMSCRHAFHKSCVDTWLQTGKNNCPACRSRGVSNEPALAEEVTSASS</sequence>
<gene>
    <name evidence="1" type="ORF">BDN72DRAFT_897220</name>
</gene>